<feature type="region of interest" description="Disordered" evidence="2">
    <location>
        <begin position="1"/>
        <end position="84"/>
    </location>
</feature>
<dbReference type="AlphaFoldDB" id="A0AAV2QNJ8"/>
<evidence type="ECO:0000256" key="1">
    <source>
        <dbReference type="SAM" id="Coils"/>
    </source>
</evidence>
<feature type="region of interest" description="Disordered" evidence="2">
    <location>
        <begin position="460"/>
        <end position="527"/>
    </location>
</feature>
<evidence type="ECO:0008006" key="5">
    <source>
        <dbReference type="Google" id="ProtNLM"/>
    </source>
</evidence>
<accession>A0AAV2QNJ8</accession>
<proteinExistence type="predicted"/>
<feature type="compositionally biased region" description="Basic and acidic residues" evidence="2">
    <location>
        <begin position="1"/>
        <end position="12"/>
    </location>
</feature>
<feature type="coiled-coil region" evidence="1">
    <location>
        <begin position="205"/>
        <end position="232"/>
    </location>
</feature>
<sequence length="548" mass="60250">MSSDRQSAEANRDFTGFIDANVSQRGPRDEVDLDEEKEELVSLAESDHISSTNSSDCPSDNKTNIVTSTPFTTPVTSPDRQACLDSGTKLKSLEIFKSLERGIKPDSRTGVASELDQAKGDVVSPIRNSEKPLAGSNSSSSDSESDLNQSSSKKPLFTNMSRKLDDTAAQKLVDRLGNMSSSAATDVEKAKTIYDDREHAEIEVIEGMQKRLENHHERLEKIEKELVGYKGTAVEVSTVIGQSEDVRLDLVEQKVILGSYIRRITSASVKSAASNSTKIVKTSPSHFPEFDGETDYEIWGSNWKSLADNSGLSEAGLLIKLRESIVGRAKNYIGESGMANLSYAQVWGKLKERYAVPWARTQQASRKYFSIQPPSEDRQSIIDYIDAVRDAIDTVELVGLSPENLLLNMALDNLPSRVRLPLVEKLEETNEDFKFTKNLFEKQFSRTMNLLDDNKKSSTASMYTSQVVSSNPGKASMNGDQQAPNKASTPNTQGNSGSQTGNSPQGGSHHQGGRGRGRGRGGGWPSQYYRDKPPCTLCYPLRHSPQEC</sequence>
<protein>
    <recommendedName>
        <fullName evidence="5">Retrotransposon gag domain-containing protein</fullName>
    </recommendedName>
</protein>
<feature type="compositionally biased region" description="Low complexity" evidence="2">
    <location>
        <begin position="136"/>
        <end position="152"/>
    </location>
</feature>
<feature type="compositionally biased region" description="Polar residues" evidence="2">
    <location>
        <begin position="460"/>
        <end position="508"/>
    </location>
</feature>
<evidence type="ECO:0000313" key="3">
    <source>
        <dbReference type="EMBL" id="CAL4094712.1"/>
    </source>
</evidence>
<organism evidence="3 4">
    <name type="scientific">Meganyctiphanes norvegica</name>
    <name type="common">Northern krill</name>
    <name type="synonym">Thysanopoda norvegica</name>
    <dbReference type="NCBI Taxonomy" id="48144"/>
    <lineage>
        <taxon>Eukaryota</taxon>
        <taxon>Metazoa</taxon>
        <taxon>Ecdysozoa</taxon>
        <taxon>Arthropoda</taxon>
        <taxon>Crustacea</taxon>
        <taxon>Multicrustacea</taxon>
        <taxon>Malacostraca</taxon>
        <taxon>Eumalacostraca</taxon>
        <taxon>Eucarida</taxon>
        <taxon>Euphausiacea</taxon>
        <taxon>Euphausiidae</taxon>
        <taxon>Meganyctiphanes</taxon>
    </lineage>
</organism>
<reference evidence="3 4" key="1">
    <citation type="submission" date="2024-05" db="EMBL/GenBank/DDBJ databases">
        <authorList>
            <person name="Wallberg A."/>
        </authorList>
    </citation>
    <scope>NUCLEOTIDE SEQUENCE [LARGE SCALE GENOMIC DNA]</scope>
</reference>
<evidence type="ECO:0000313" key="4">
    <source>
        <dbReference type="Proteomes" id="UP001497623"/>
    </source>
</evidence>
<gene>
    <name evidence="3" type="ORF">MNOR_LOCUS15216</name>
</gene>
<dbReference type="EMBL" id="CAXKWB010009428">
    <property type="protein sequence ID" value="CAL4094712.1"/>
    <property type="molecule type" value="Genomic_DNA"/>
</dbReference>
<name>A0AAV2QNJ8_MEGNR</name>
<feature type="non-terminal residue" evidence="3">
    <location>
        <position position="548"/>
    </location>
</feature>
<feature type="region of interest" description="Disordered" evidence="2">
    <location>
        <begin position="102"/>
        <end position="161"/>
    </location>
</feature>
<keyword evidence="4" id="KW-1185">Reference proteome</keyword>
<dbReference type="Proteomes" id="UP001497623">
    <property type="component" value="Unassembled WGS sequence"/>
</dbReference>
<feature type="compositionally biased region" description="Low complexity" evidence="2">
    <location>
        <begin position="66"/>
        <end position="78"/>
    </location>
</feature>
<comment type="caution">
    <text evidence="3">The sequence shown here is derived from an EMBL/GenBank/DDBJ whole genome shotgun (WGS) entry which is preliminary data.</text>
</comment>
<keyword evidence="1" id="KW-0175">Coiled coil</keyword>
<evidence type="ECO:0000256" key="2">
    <source>
        <dbReference type="SAM" id="MobiDB-lite"/>
    </source>
</evidence>
<feature type="compositionally biased region" description="Polar residues" evidence="2">
    <location>
        <begin position="49"/>
        <end position="65"/>
    </location>
</feature>